<evidence type="ECO:0000313" key="1">
    <source>
        <dbReference type="EMBL" id="TDS81105.1"/>
    </source>
</evidence>
<dbReference type="RefSeq" id="WP_133765738.1">
    <property type="nucleotide sequence ID" value="NZ_BAAARP010000003.1"/>
</dbReference>
<keyword evidence="2" id="KW-1185">Reference proteome</keyword>
<comment type="caution">
    <text evidence="1">The sequence shown here is derived from an EMBL/GenBank/DDBJ whole genome shotgun (WGS) entry which is preliminary data.</text>
</comment>
<gene>
    <name evidence="1" type="ORF">CLV52_1680</name>
</gene>
<evidence type="ECO:0000313" key="2">
    <source>
        <dbReference type="Proteomes" id="UP000295344"/>
    </source>
</evidence>
<dbReference type="EMBL" id="SOAM01000001">
    <property type="protein sequence ID" value="TDS81105.1"/>
    <property type="molecule type" value="Genomic_DNA"/>
</dbReference>
<dbReference type="AlphaFoldDB" id="A0A4R7FT82"/>
<protein>
    <submittedName>
        <fullName evidence="1">Uncharacterized protein</fullName>
    </submittedName>
</protein>
<sequence>MPVLSIAETVTRPASAALDTWFPSSITRAGARADALVAEQGRIAEAIAVTVARMGVELDPDRLDALTEETTALFARAEELRLALALAARAADDTWLVALDLD</sequence>
<proteinExistence type="predicted"/>
<dbReference type="Proteomes" id="UP000295344">
    <property type="component" value="Unassembled WGS sequence"/>
</dbReference>
<accession>A0A4R7FT82</accession>
<reference evidence="1 2" key="1">
    <citation type="submission" date="2019-03" db="EMBL/GenBank/DDBJ databases">
        <title>Genomic Encyclopedia of Archaeal and Bacterial Type Strains, Phase II (KMG-II): from individual species to whole genera.</title>
        <authorList>
            <person name="Goeker M."/>
        </authorList>
    </citation>
    <scope>NUCLEOTIDE SEQUENCE [LARGE SCALE GENOMIC DNA]</scope>
    <source>
        <strain evidence="1 2">DSM 24782</strain>
    </source>
</reference>
<name>A0A4R7FT82_9MICO</name>
<organism evidence="1 2">
    <name type="scientific">Amnibacterium kyonggiense</name>
    <dbReference type="NCBI Taxonomy" id="595671"/>
    <lineage>
        <taxon>Bacteria</taxon>
        <taxon>Bacillati</taxon>
        <taxon>Actinomycetota</taxon>
        <taxon>Actinomycetes</taxon>
        <taxon>Micrococcales</taxon>
        <taxon>Microbacteriaceae</taxon>
        <taxon>Amnibacterium</taxon>
    </lineage>
</organism>